<evidence type="ECO:0000256" key="1">
    <source>
        <dbReference type="ARBA" id="ARBA00002240"/>
    </source>
</evidence>
<dbReference type="PROSITE" id="PS01186">
    <property type="entry name" value="EGF_2"/>
    <property type="match status" value="3"/>
</dbReference>
<keyword evidence="7" id="KW-0165">Cleavage on pair of basic residues</keyword>
<sequence>MDKIHGDGEARSKAPPRREREAGRRSANRSTTLRTARWAGPYGARRRGQLCAARPRCGRPGGDVPYAAGDSRPAPIWKKPRRPAAPGDESRGARPPRFPSRTWPAIVALALPPGALLTLGPGTAVGLGPASPPRPAAPPSSALWLARPRHPAQEPSRSPDAVPAPRRPPAAMRPRGGRCVPLLAGLAVVVALAEAATFLSHQYASEFLARKRRANSFMEESKKGNLERECVEELCNKEEAREIFENNPETEYFYPKYLSCLASYRAGVFRVSAVTPDSPADLRACVNEISNQCSPLPCHKDGYKDCIDGQARYTCICKPGWQGENCEEDINECEDFNGGCSQRCSNLPGSYRCLCEDGYFMHSNKRDCRDINECALHPNICGTAVCKNTLGKYECECAEGYVYNSTSKNCEDIDECAENTCAQLCVNSPGSYSCYCDGKKGFKLSKDMKSCESVPVCIPLNLERNYELLYLAEQFTGTPVLYLKFKLPNVTRFSAEFDFRTYDTEGVILYAESLDNTAWILLALRDGKIEIQFKNEFGTKVTSGGKAINDGLWHIISVEELENSISVKIAKEAVMNINSPGTLFKQSHGFLETKVYIAGLPRKVGDTLIKQINPRLDGCIRAWNLMNQGHSGVKEVIQEKQSKHCLVTVERGSFYPGNGMAKFNINYNNLDNAEDWLINVTMTIRPSADTGVMFALVSNETVPLALSIVDSNSSDSQEIIVTIGNITVARLESKKLCTPRKVQVGLLVTKQQLQLSVDSRTDQSNAELLSVLHQAMITDVVTYLGGLPDVPVGATLVTAFYNGCMEVKVNSRQLDLDEAILKHNSIRSHSCPLIMECEVE</sequence>
<dbReference type="PROSITE" id="PS01187">
    <property type="entry name" value="EGF_CA"/>
    <property type="match status" value="2"/>
</dbReference>
<dbReference type="PANTHER" id="PTHR24040">
    <property type="entry name" value="LAMININ G-LIKE DOMAIN-CONTAINING PROTEIN"/>
    <property type="match status" value="1"/>
</dbReference>
<dbReference type="InterPro" id="IPR000152">
    <property type="entry name" value="EGF-type_Asp/Asn_hydroxyl_site"/>
</dbReference>
<keyword evidence="5" id="KW-0964">Secreted</keyword>
<dbReference type="SMART" id="SM00179">
    <property type="entry name" value="EGF_CA"/>
    <property type="match status" value="4"/>
</dbReference>
<dbReference type="FunFam" id="2.10.25.10:FF:000426">
    <property type="entry name" value="Vitamin K-dependent protein S"/>
    <property type="match status" value="1"/>
</dbReference>
<dbReference type="InterPro" id="IPR000294">
    <property type="entry name" value="GLA_domain"/>
</dbReference>
<dbReference type="SUPFAM" id="SSF49899">
    <property type="entry name" value="Concanavalin A-like lectins/glucanases"/>
    <property type="match status" value="2"/>
</dbReference>
<keyword evidence="10" id="KW-0106">Calcium</keyword>
<keyword evidence="8" id="KW-0356">Hemostasis</keyword>
<dbReference type="PROSITE" id="PS50998">
    <property type="entry name" value="GLA_2"/>
    <property type="match status" value="1"/>
</dbReference>
<feature type="domain" description="EGF-like" evidence="21">
    <location>
        <begin position="370"/>
        <end position="411"/>
    </location>
</feature>
<dbReference type="Pfam" id="PF00008">
    <property type="entry name" value="EGF"/>
    <property type="match status" value="1"/>
</dbReference>
<keyword evidence="14" id="KW-0325">Glycoprotein</keyword>
<dbReference type="PROSITE" id="PS50025">
    <property type="entry name" value="LAM_G_DOMAIN"/>
    <property type="match status" value="2"/>
</dbReference>
<keyword evidence="24" id="KW-1185">Reference proteome</keyword>
<feature type="region of interest" description="Disordered" evidence="19">
    <location>
        <begin position="147"/>
        <end position="174"/>
    </location>
</feature>
<dbReference type="AlphaFoldDB" id="A0A8C2U772"/>
<dbReference type="Proteomes" id="UP000694412">
    <property type="component" value="Chromosome 1"/>
</dbReference>
<comment type="function">
    <text evidence="1">Anticoagulant plasma protein; it is a cofactor to activated protein C in the degradation of coagulation factors Va and VIIIa. It helps to prevent coagulation and stimulating fibrinolysis.</text>
</comment>
<evidence type="ECO:0000313" key="23">
    <source>
        <dbReference type="Ensembl" id="ENSCJPP00005022119.1"/>
    </source>
</evidence>
<keyword evidence="9" id="KW-0677">Repeat</keyword>
<comment type="subcellular location">
    <subcellularLocation>
        <location evidence="2">Secreted</location>
    </subcellularLocation>
</comment>
<evidence type="ECO:0000256" key="18">
    <source>
        <dbReference type="PROSITE-ProRule" id="PRU00122"/>
    </source>
</evidence>
<reference evidence="23" key="3">
    <citation type="submission" date="2025-09" db="UniProtKB">
        <authorList>
            <consortium name="Ensembl"/>
        </authorList>
    </citation>
    <scope>IDENTIFICATION</scope>
</reference>
<dbReference type="Pfam" id="PF14670">
    <property type="entry name" value="FXa_inhibition"/>
    <property type="match status" value="1"/>
</dbReference>
<feature type="domain" description="EGF-like" evidence="21">
    <location>
        <begin position="289"/>
        <end position="327"/>
    </location>
</feature>
<dbReference type="FunFam" id="2.10.25.10:FF:000631">
    <property type="entry name" value="Vitamin K-dependent protein S"/>
    <property type="match status" value="1"/>
</dbReference>
<feature type="disulfide bond" evidence="17">
    <location>
        <begin position="298"/>
        <end position="315"/>
    </location>
</feature>
<dbReference type="CDD" id="cd00110">
    <property type="entry name" value="LamG"/>
    <property type="match status" value="1"/>
</dbReference>
<dbReference type="GO" id="GO:0005509">
    <property type="term" value="F:calcium ion binding"/>
    <property type="evidence" value="ECO:0007669"/>
    <property type="project" value="InterPro"/>
</dbReference>
<dbReference type="SMART" id="SM00181">
    <property type="entry name" value="EGF"/>
    <property type="match status" value="4"/>
</dbReference>
<name>A0A8C2U772_COTJA</name>
<dbReference type="InterPro" id="IPR018097">
    <property type="entry name" value="EGF_Ca-bd_CS"/>
</dbReference>
<accession>A0A8C2U772</accession>
<dbReference type="PROSITE" id="PS50026">
    <property type="entry name" value="EGF_3"/>
    <property type="match status" value="2"/>
</dbReference>
<keyword evidence="12" id="KW-0865">Zymogen</keyword>
<dbReference type="InterPro" id="IPR001791">
    <property type="entry name" value="Laminin_G"/>
</dbReference>
<proteinExistence type="predicted"/>
<evidence type="ECO:0000256" key="9">
    <source>
        <dbReference type="ARBA" id="ARBA00022737"/>
    </source>
</evidence>
<evidence type="ECO:0000313" key="24">
    <source>
        <dbReference type="Proteomes" id="UP000694412"/>
    </source>
</evidence>
<evidence type="ECO:0000256" key="19">
    <source>
        <dbReference type="SAM" id="MobiDB-lite"/>
    </source>
</evidence>
<dbReference type="PROSITE" id="PS00011">
    <property type="entry name" value="GLA_1"/>
    <property type="match status" value="1"/>
</dbReference>
<feature type="compositionally biased region" description="Basic and acidic residues" evidence="19">
    <location>
        <begin position="1"/>
        <end position="24"/>
    </location>
</feature>
<evidence type="ECO:0000259" key="21">
    <source>
        <dbReference type="PROSITE" id="PS50026"/>
    </source>
</evidence>
<dbReference type="FunFam" id="2.60.120.200:FF:000077">
    <property type="entry name" value="vitamin K-dependent protein S"/>
    <property type="match status" value="1"/>
</dbReference>
<dbReference type="FunFam" id="2.10.25.10:FF:000240">
    <property type="entry name" value="Vitamin K-dependent protein S"/>
    <property type="match status" value="1"/>
</dbReference>
<evidence type="ECO:0000256" key="14">
    <source>
        <dbReference type="ARBA" id="ARBA00023180"/>
    </source>
</evidence>
<keyword evidence="4" id="KW-0301">Gamma-carboxyglutamic acid</keyword>
<evidence type="ECO:0000256" key="3">
    <source>
        <dbReference type="ARBA" id="ARBA00017875"/>
    </source>
</evidence>
<dbReference type="InterPro" id="IPR017857">
    <property type="entry name" value="Coagulation_fac-like_Gla_dom"/>
</dbReference>
<dbReference type="Pfam" id="PF07645">
    <property type="entry name" value="EGF_CA"/>
    <property type="match status" value="2"/>
</dbReference>
<dbReference type="SMART" id="SM00282">
    <property type="entry name" value="LamG"/>
    <property type="match status" value="2"/>
</dbReference>
<dbReference type="PROSITE" id="PS00022">
    <property type="entry name" value="EGF_1"/>
    <property type="match status" value="1"/>
</dbReference>
<dbReference type="GO" id="GO:0051897">
    <property type="term" value="P:positive regulation of phosphatidylinositol 3-kinase/protein kinase B signal transduction"/>
    <property type="evidence" value="ECO:0007669"/>
    <property type="project" value="Ensembl"/>
</dbReference>
<comment type="caution">
    <text evidence="17">Lacks conserved residue(s) required for the propagation of feature annotation.</text>
</comment>
<dbReference type="GeneTree" id="ENSGT00940000154035"/>
<reference evidence="23" key="1">
    <citation type="submission" date="2015-11" db="EMBL/GenBank/DDBJ databases">
        <authorList>
            <consortium name="International Coturnix japonica Genome Analysis Consortium"/>
            <person name="Warren W."/>
            <person name="Burt D.W."/>
            <person name="Antin P.B."/>
            <person name="Lanford R."/>
            <person name="Gros J."/>
            <person name="Wilson R.K."/>
        </authorList>
    </citation>
    <scope>NUCLEOTIDE SEQUENCE [LARGE SCALE GENOMIC DNA]</scope>
</reference>
<keyword evidence="13 17" id="KW-1015">Disulfide bond</keyword>
<organism evidence="23 24">
    <name type="scientific">Coturnix japonica</name>
    <name type="common">Japanese quail</name>
    <name type="synonym">Coturnix coturnix japonica</name>
    <dbReference type="NCBI Taxonomy" id="93934"/>
    <lineage>
        <taxon>Eukaryota</taxon>
        <taxon>Metazoa</taxon>
        <taxon>Chordata</taxon>
        <taxon>Craniata</taxon>
        <taxon>Vertebrata</taxon>
        <taxon>Euteleostomi</taxon>
        <taxon>Archelosauria</taxon>
        <taxon>Archosauria</taxon>
        <taxon>Dinosauria</taxon>
        <taxon>Saurischia</taxon>
        <taxon>Theropoda</taxon>
        <taxon>Coelurosauria</taxon>
        <taxon>Aves</taxon>
        <taxon>Neognathae</taxon>
        <taxon>Galloanserae</taxon>
        <taxon>Galliformes</taxon>
        <taxon>Phasianidae</taxon>
        <taxon>Perdicinae</taxon>
        <taxon>Coturnix</taxon>
    </lineage>
</organism>
<dbReference type="SUPFAM" id="SSF57630">
    <property type="entry name" value="GLA-domain"/>
    <property type="match status" value="1"/>
</dbReference>
<evidence type="ECO:0000256" key="8">
    <source>
        <dbReference type="ARBA" id="ARBA00022696"/>
    </source>
</evidence>
<keyword evidence="11" id="KW-0094">Blood coagulation</keyword>
<keyword evidence="16" id="KW-0280">Fibrinolysis</keyword>
<protein>
    <recommendedName>
        <fullName evidence="3">Vitamin K-dependent protein S</fullName>
    </recommendedName>
</protein>
<dbReference type="InterPro" id="IPR001881">
    <property type="entry name" value="EGF-like_Ca-bd_dom"/>
</dbReference>
<dbReference type="InterPro" id="IPR035972">
    <property type="entry name" value="GLA-like_dom_SF"/>
</dbReference>
<dbReference type="FunFam" id="4.10.740.10:FF:000001">
    <property type="entry name" value="vitamin K-dependent protein S"/>
    <property type="match status" value="1"/>
</dbReference>
<evidence type="ECO:0000256" key="4">
    <source>
        <dbReference type="ARBA" id="ARBA00022479"/>
    </source>
</evidence>
<evidence type="ECO:0000256" key="12">
    <source>
        <dbReference type="ARBA" id="ARBA00023145"/>
    </source>
</evidence>
<dbReference type="InterPro" id="IPR000742">
    <property type="entry name" value="EGF"/>
</dbReference>
<dbReference type="GO" id="GO:0005615">
    <property type="term" value="C:extracellular space"/>
    <property type="evidence" value="ECO:0007669"/>
    <property type="project" value="Ensembl"/>
</dbReference>
<evidence type="ECO:0000256" key="17">
    <source>
        <dbReference type="PROSITE-ProRule" id="PRU00076"/>
    </source>
</evidence>
<dbReference type="InterPro" id="IPR049883">
    <property type="entry name" value="NOTCH1_EGF-like"/>
</dbReference>
<feature type="disulfide bond" evidence="18">
    <location>
        <begin position="804"/>
        <end position="831"/>
    </location>
</feature>
<dbReference type="Pfam" id="PF02210">
    <property type="entry name" value="Laminin_G_2"/>
    <property type="match status" value="1"/>
</dbReference>
<feature type="domain" description="Gla" evidence="22">
    <location>
        <begin position="213"/>
        <end position="259"/>
    </location>
</feature>
<evidence type="ECO:0000259" key="20">
    <source>
        <dbReference type="PROSITE" id="PS50025"/>
    </source>
</evidence>
<dbReference type="Ensembl" id="ENSCJPT00005030379.1">
    <property type="protein sequence ID" value="ENSCJPP00005022119.1"/>
    <property type="gene ID" value="ENSCJPG00005017694.1"/>
</dbReference>
<feature type="domain" description="Laminin G" evidence="20">
    <location>
        <begin position="654"/>
        <end position="831"/>
    </location>
</feature>
<dbReference type="InterPro" id="IPR013320">
    <property type="entry name" value="ConA-like_dom_sf"/>
</dbReference>
<dbReference type="Gene3D" id="2.10.25.10">
    <property type="entry name" value="Laminin"/>
    <property type="match status" value="4"/>
</dbReference>
<dbReference type="SUPFAM" id="SSF57184">
    <property type="entry name" value="Growth factor receptor domain"/>
    <property type="match status" value="1"/>
</dbReference>
<evidence type="ECO:0000256" key="15">
    <source>
        <dbReference type="ARBA" id="ARBA00023278"/>
    </source>
</evidence>
<feature type="region of interest" description="Disordered" evidence="19">
    <location>
        <begin position="1"/>
        <end position="99"/>
    </location>
</feature>
<keyword evidence="6 17" id="KW-0245">EGF-like domain</keyword>
<dbReference type="Gene3D" id="4.10.740.10">
    <property type="entry name" value="Coagulation Factor IX"/>
    <property type="match status" value="1"/>
</dbReference>
<evidence type="ECO:0000256" key="6">
    <source>
        <dbReference type="ARBA" id="ARBA00022536"/>
    </source>
</evidence>
<evidence type="ECO:0000256" key="11">
    <source>
        <dbReference type="ARBA" id="ARBA00023084"/>
    </source>
</evidence>
<dbReference type="Gene3D" id="2.60.120.200">
    <property type="match status" value="2"/>
</dbReference>
<evidence type="ECO:0000256" key="10">
    <source>
        <dbReference type="ARBA" id="ARBA00022837"/>
    </source>
</evidence>
<feature type="compositionally biased region" description="Low complexity" evidence="19">
    <location>
        <begin position="155"/>
        <end position="174"/>
    </location>
</feature>
<evidence type="ECO:0000259" key="22">
    <source>
        <dbReference type="PROSITE" id="PS50998"/>
    </source>
</evidence>
<dbReference type="Pfam" id="PF00594">
    <property type="entry name" value="Gla"/>
    <property type="match status" value="1"/>
</dbReference>
<dbReference type="PANTHER" id="PTHR24040:SF0">
    <property type="entry name" value="VITAMIN K-DEPENDENT PROTEIN S"/>
    <property type="match status" value="1"/>
</dbReference>
<evidence type="ECO:0000256" key="5">
    <source>
        <dbReference type="ARBA" id="ARBA00022525"/>
    </source>
</evidence>
<evidence type="ECO:0000256" key="7">
    <source>
        <dbReference type="ARBA" id="ARBA00022685"/>
    </source>
</evidence>
<dbReference type="InterPro" id="IPR051145">
    <property type="entry name" value="GAS-SHBG-PROS"/>
</dbReference>
<dbReference type="InterPro" id="IPR009030">
    <property type="entry name" value="Growth_fac_rcpt_cys_sf"/>
</dbReference>
<dbReference type="CDD" id="cd00054">
    <property type="entry name" value="EGF_CA"/>
    <property type="match status" value="3"/>
</dbReference>
<dbReference type="GO" id="GO:0042730">
    <property type="term" value="P:fibrinolysis"/>
    <property type="evidence" value="ECO:0007669"/>
    <property type="project" value="UniProtKB-KW"/>
</dbReference>
<dbReference type="PRINTS" id="PR00001">
    <property type="entry name" value="GLABLOOD"/>
</dbReference>
<dbReference type="PROSITE" id="PS00010">
    <property type="entry name" value="ASX_HYDROXYL"/>
    <property type="match status" value="4"/>
</dbReference>
<evidence type="ECO:0000256" key="16">
    <source>
        <dbReference type="ARBA" id="ARBA00023281"/>
    </source>
</evidence>
<reference evidence="23" key="2">
    <citation type="submission" date="2025-08" db="UniProtKB">
        <authorList>
            <consortium name="Ensembl"/>
        </authorList>
    </citation>
    <scope>IDENTIFICATION</scope>
</reference>
<dbReference type="Pfam" id="PF00054">
    <property type="entry name" value="Laminin_G_1"/>
    <property type="match status" value="1"/>
</dbReference>
<gene>
    <name evidence="23" type="primary">PROS1</name>
</gene>
<dbReference type="FunFam" id="2.60.120.200:FF:000129">
    <property type="entry name" value="Vitamin K-dependent protein S"/>
    <property type="match status" value="1"/>
</dbReference>
<feature type="disulfide bond" evidence="17">
    <location>
        <begin position="317"/>
        <end position="326"/>
    </location>
</feature>
<dbReference type="SMART" id="SM00069">
    <property type="entry name" value="GLA"/>
    <property type="match status" value="1"/>
</dbReference>
<keyword evidence="15" id="KW-0379">Hydroxylation</keyword>
<dbReference type="GO" id="GO:0007596">
    <property type="term" value="P:blood coagulation"/>
    <property type="evidence" value="ECO:0007669"/>
    <property type="project" value="UniProtKB-KW"/>
</dbReference>
<evidence type="ECO:0000256" key="2">
    <source>
        <dbReference type="ARBA" id="ARBA00004613"/>
    </source>
</evidence>
<evidence type="ECO:0000256" key="13">
    <source>
        <dbReference type="ARBA" id="ARBA00023157"/>
    </source>
</evidence>
<feature type="domain" description="Laminin G" evidence="20">
    <location>
        <begin position="472"/>
        <end position="645"/>
    </location>
</feature>